<keyword evidence="3" id="KW-1185">Reference proteome</keyword>
<gene>
    <name evidence="2" type="ORF">GV68_23620</name>
</gene>
<feature type="transmembrane region" description="Helical" evidence="1">
    <location>
        <begin position="262"/>
        <end position="282"/>
    </location>
</feature>
<keyword evidence="1" id="KW-0812">Transmembrane</keyword>
<evidence type="ECO:0000313" key="3">
    <source>
        <dbReference type="Proteomes" id="UP000052167"/>
    </source>
</evidence>
<proteinExistence type="predicted"/>
<dbReference type="AlphaFoldDB" id="A0A922P046"/>
<protein>
    <recommendedName>
        <fullName evidence="4">O-antigen ligase domain-containing protein</fullName>
    </recommendedName>
</protein>
<keyword evidence="1" id="KW-1133">Transmembrane helix</keyword>
<comment type="caution">
    <text evidence="2">The sequence shown here is derived from an EMBL/GenBank/DDBJ whole genome shotgun (WGS) entry which is preliminary data.</text>
</comment>
<feature type="transmembrane region" description="Helical" evidence="1">
    <location>
        <begin position="12"/>
        <end position="30"/>
    </location>
</feature>
<reference evidence="2 3" key="1">
    <citation type="submission" date="2014-06" db="EMBL/GenBank/DDBJ databases">
        <title>Rhizobium pelagicum/R2-400B4.</title>
        <authorList>
            <person name="Kimes N.E."/>
            <person name="Lopez-Perez M."/>
        </authorList>
    </citation>
    <scope>NUCLEOTIDE SEQUENCE [LARGE SCALE GENOMIC DNA]</scope>
    <source>
        <strain evidence="2 3">R2-400B4</strain>
    </source>
</reference>
<feature type="transmembrane region" description="Helical" evidence="1">
    <location>
        <begin position="37"/>
        <end position="54"/>
    </location>
</feature>
<sequence>MTFSEDLSQILSPPLILMIYIFSVYILTGIRTKIYDIILFLFVIAYTLASAAFYELSAGDLDFVEFVKSFVPFSVLCVFILISCSYSATPAMQTVRSLRALMQLGSIHATLLLFQFIEMNLLGSMRLLNPFGPLSKIGPYGTYYRPVMWDAVDRPNGFFSEPSAAAWFTGICLAACLSYNLITKKPVVFTAFILLVGMASTFSLSGVVNASGIIGAWLLMRSKQPVRLGRVAFVFLLAGGVVYAALAQTGRLQEYQRPGSSTYVRVIAPAILASEVLLTYPLGLPLGQWKFVASRPYFIQNEALQKNESLDNGLFVIITYLGWLGVAILLFVVKLSFYALKRKNPGALILIAVLMAIAQSGALWTPLYIIIISFAVIVVRATEKGGDDINREGLDMARNSAHAK</sequence>
<dbReference type="Proteomes" id="UP000052167">
    <property type="component" value="Unassembled WGS sequence"/>
</dbReference>
<feature type="transmembrane region" description="Helical" evidence="1">
    <location>
        <begin position="347"/>
        <end position="378"/>
    </location>
</feature>
<accession>A0A922P046</accession>
<keyword evidence="1" id="KW-0472">Membrane</keyword>
<feature type="transmembrane region" description="Helical" evidence="1">
    <location>
        <begin position="164"/>
        <end position="182"/>
    </location>
</feature>
<name>A0A922P046_9HYPH</name>
<feature type="transmembrane region" description="Helical" evidence="1">
    <location>
        <begin position="189"/>
        <end position="219"/>
    </location>
</feature>
<organism evidence="2 3">
    <name type="scientific">Pseudorhizobium pelagicum</name>
    <dbReference type="NCBI Taxonomy" id="1509405"/>
    <lineage>
        <taxon>Bacteria</taxon>
        <taxon>Pseudomonadati</taxon>
        <taxon>Pseudomonadota</taxon>
        <taxon>Alphaproteobacteria</taxon>
        <taxon>Hyphomicrobiales</taxon>
        <taxon>Rhizobiaceae</taxon>
        <taxon>Rhizobium/Agrobacterium group</taxon>
        <taxon>Pseudorhizobium</taxon>
    </lineage>
</organism>
<evidence type="ECO:0008006" key="4">
    <source>
        <dbReference type="Google" id="ProtNLM"/>
    </source>
</evidence>
<dbReference type="EMBL" id="JOKJ01000065">
    <property type="protein sequence ID" value="KEQ02239.1"/>
    <property type="molecule type" value="Genomic_DNA"/>
</dbReference>
<feature type="transmembrane region" description="Helical" evidence="1">
    <location>
        <begin position="231"/>
        <end position="250"/>
    </location>
</feature>
<evidence type="ECO:0000256" key="1">
    <source>
        <dbReference type="SAM" id="Phobius"/>
    </source>
</evidence>
<feature type="transmembrane region" description="Helical" evidence="1">
    <location>
        <begin position="100"/>
        <end position="117"/>
    </location>
</feature>
<evidence type="ECO:0000313" key="2">
    <source>
        <dbReference type="EMBL" id="KEQ02239.1"/>
    </source>
</evidence>
<feature type="transmembrane region" description="Helical" evidence="1">
    <location>
        <begin position="66"/>
        <end position="88"/>
    </location>
</feature>
<feature type="transmembrane region" description="Helical" evidence="1">
    <location>
        <begin position="314"/>
        <end position="335"/>
    </location>
</feature>